<gene>
    <name evidence="1" type="ORF">GOQ27_13985</name>
</gene>
<sequence length="125" mass="14271">MKKRLIIILISVTVLLTLSIDYGWRIFGFDACSSSIPSVTEIKVEDNTVNLRGTTYYSADHFVGHITEIKDKTLYVGMRYQLFTIFHGGGSFNINISLKNVDIDKIYIKGKSSSELIWEKENKKE</sequence>
<organism evidence="1 2">
    <name type="scientific">Anaeromonas frigoriresistens</name>
    <dbReference type="NCBI Taxonomy" id="2683708"/>
    <lineage>
        <taxon>Bacteria</taxon>
        <taxon>Bacillati</taxon>
        <taxon>Bacillota</taxon>
        <taxon>Tissierellia</taxon>
        <taxon>Tissierellales</taxon>
        <taxon>Thermohalobacteraceae</taxon>
        <taxon>Anaeromonas</taxon>
    </lineage>
</organism>
<dbReference type="RefSeq" id="WP_203367505.1">
    <property type="nucleotide sequence ID" value="NZ_WSFT01000053.1"/>
</dbReference>
<accession>A0A942UWW4</accession>
<reference evidence="1" key="1">
    <citation type="submission" date="2019-12" db="EMBL/GenBank/DDBJ databases">
        <title>Clostridiaceae gen. nov. sp. nov., isolated from sediment in Xinjiang, China.</title>
        <authorList>
            <person name="Zhang R."/>
        </authorList>
    </citation>
    <scope>NUCLEOTIDE SEQUENCE</scope>
    <source>
        <strain evidence="1">D2Q-11</strain>
    </source>
</reference>
<evidence type="ECO:0000313" key="1">
    <source>
        <dbReference type="EMBL" id="MBS4539580.1"/>
    </source>
</evidence>
<proteinExistence type="predicted"/>
<protein>
    <submittedName>
        <fullName evidence="1">Uncharacterized protein</fullName>
    </submittedName>
</protein>
<dbReference type="AlphaFoldDB" id="A0A942UWW4"/>
<dbReference type="Proteomes" id="UP000724672">
    <property type="component" value="Unassembled WGS sequence"/>
</dbReference>
<evidence type="ECO:0000313" key="2">
    <source>
        <dbReference type="Proteomes" id="UP000724672"/>
    </source>
</evidence>
<dbReference type="EMBL" id="WSFT01000053">
    <property type="protein sequence ID" value="MBS4539580.1"/>
    <property type="molecule type" value="Genomic_DNA"/>
</dbReference>
<comment type="caution">
    <text evidence="1">The sequence shown here is derived from an EMBL/GenBank/DDBJ whole genome shotgun (WGS) entry which is preliminary data.</text>
</comment>
<name>A0A942UWW4_9FIRM</name>
<keyword evidence="2" id="KW-1185">Reference proteome</keyword>